<evidence type="ECO:0000259" key="1">
    <source>
        <dbReference type="Pfam" id="PF21834"/>
    </source>
</evidence>
<reference evidence="2 3" key="1">
    <citation type="journal article" date="2019" name="Environ. Microbiol.">
        <title>Species interactions and distinct microbial communities in high Arctic permafrost affected cryosols are associated with the CH4 and CO2 gas fluxes.</title>
        <authorList>
            <person name="Altshuler I."/>
            <person name="Hamel J."/>
            <person name="Turney S."/>
            <person name="Magnuson E."/>
            <person name="Levesque R."/>
            <person name="Greer C."/>
            <person name="Whyte L.G."/>
        </authorList>
    </citation>
    <scope>NUCLEOTIDE SEQUENCE [LARGE SCALE GENOMIC DNA]</scope>
    <source>
        <strain evidence="2 3">S5.1</strain>
    </source>
</reference>
<dbReference type="EMBL" id="RCZK01000003">
    <property type="protein sequence ID" value="TPG13622.1"/>
    <property type="molecule type" value="Genomic_DNA"/>
</dbReference>
<feature type="domain" description="DUF6894" evidence="1">
    <location>
        <begin position="3"/>
        <end position="70"/>
    </location>
</feature>
<sequence>MPRYYFSIENHISDVDREGSVLPDAHAARIAAVKFLAESLRDDPDLVWDSHQLQVKVEDERHQPILTVTVAASGPIADS</sequence>
<accession>A0A502CLJ7</accession>
<proteinExistence type="predicted"/>
<dbReference type="RefSeq" id="WP_140868914.1">
    <property type="nucleotide sequence ID" value="NZ_RCZK01000003.1"/>
</dbReference>
<dbReference type="InterPro" id="IPR054189">
    <property type="entry name" value="DUF6894"/>
</dbReference>
<evidence type="ECO:0000313" key="2">
    <source>
        <dbReference type="EMBL" id="TPG13622.1"/>
    </source>
</evidence>
<organism evidence="2 3">
    <name type="scientific">Sphingomonas oligophenolica</name>
    <dbReference type="NCBI Taxonomy" id="301154"/>
    <lineage>
        <taxon>Bacteria</taxon>
        <taxon>Pseudomonadati</taxon>
        <taxon>Pseudomonadota</taxon>
        <taxon>Alphaproteobacteria</taxon>
        <taxon>Sphingomonadales</taxon>
        <taxon>Sphingomonadaceae</taxon>
        <taxon>Sphingomonas</taxon>
    </lineage>
</organism>
<dbReference type="Proteomes" id="UP000318413">
    <property type="component" value="Unassembled WGS sequence"/>
</dbReference>
<protein>
    <recommendedName>
        <fullName evidence="1">DUF6894 domain-containing protein</fullName>
    </recommendedName>
</protein>
<keyword evidence="3" id="KW-1185">Reference proteome</keyword>
<comment type="caution">
    <text evidence="2">The sequence shown here is derived from an EMBL/GenBank/DDBJ whole genome shotgun (WGS) entry which is preliminary data.</text>
</comment>
<evidence type="ECO:0000313" key="3">
    <source>
        <dbReference type="Proteomes" id="UP000318413"/>
    </source>
</evidence>
<gene>
    <name evidence="2" type="ORF">EAH84_05425</name>
</gene>
<name>A0A502CLJ7_9SPHN</name>
<dbReference type="OrthoDB" id="7575967at2"/>
<dbReference type="Pfam" id="PF21834">
    <property type="entry name" value="DUF6894"/>
    <property type="match status" value="1"/>
</dbReference>
<dbReference type="AlphaFoldDB" id="A0A502CLJ7"/>